<evidence type="ECO:0000313" key="2">
    <source>
        <dbReference type="Proteomes" id="UP001230915"/>
    </source>
</evidence>
<dbReference type="EMBL" id="JAVHUL010000013">
    <property type="protein sequence ID" value="MDQ7917205.1"/>
    <property type="molecule type" value="Genomic_DNA"/>
</dbReference>
<dbReference type="RefSeq" id="WP_308863924.1">
    <property type="nucleotide sequence ID" value="NZ_JAVHUL010000013.1"/>
</dbReference>
<name>A0ABU1A0H7_9FLAO</name>
<dbReference type="Proteomes" id="UP001230915">
    <property type="component" value="Unassembled WGS sequence"/>
</dbReference>
<keyword evidence="2" id="KW-1185">Reference proteome</keyword>
<gene>
    <name evidence="1" type="ORF">RBU60_06430</name>
</gene>
<evidence type="ECO:0000313" key="1">
    <source>
        <dbReference type="EMBL" id="MDQ7917205.1"/>
    </source>
</evidence>
<accession>A0ABU1A0H7</accession>
<sequence length="130" mass="15113">MVRITNYKELKRDDDTSFYLLELQGSIEMIKSKSTNQFYATVKKAWVSSTFEEETCKSLIGTEMPGEIEKQEVEPYAYLIKETGEEILLHHRWVYVPSKETSQLEEELSINQNLEVDENVFSSNGEYADV</sequence>
<organism evidence="1 2">
    <name type="scientific">Mesonia profundi</name>
    <dbReference type="NCBI Taxonomy" id="3070998"/>
    <lineage>
        <taxon>Bacteria</taxon>
        <taxon>Pseudomonadati</taxon>
        <taxon>Bacteroidota</taxon>
        <taxon>Flavobacteriia</taxon>
        <taxon>Flavobacteriales</taxon>
        <taxon>Flavobacteriaceae</taxon>
        <taxon>Mesonia</taxon>
    </lineage>
</organism>
<protein>
    <submittedName>
        <fullName evidence="1">Uncharacterized protein</fullName>
    </submittedName>
</protein>
<comment type="caution">
    <text evidence="1">The sequence shown here is derived from an EMBL/GenBank/DDBJ whole genome shotgun (WGS) entry which is preliminary data.</text>
</comment>
<proteinExistence type="predicted"/>
<reference evidence="1 2" key="1">
    <citation type="submission" date="2023-08" db="EMBL/GenBank/DDBJ databases">
        <title>Mesonia sp. MT50, isolated from deep-sea sediment of the Mariana Trench.</title>
        <authorList>
            <person name="Fu H."/>
        </authorList>
    </citation>
    <scope>NUCLEOTIDE SEQUENCE [LARGE SCALE GENOMIC DNA]</scope>
    <source>
        <strain evidence="1 2">MT50</strain>
    </source>
</reference>